<proteinExistence type="predicted"/>
<comment type="caution">
    <text evidence="1">The sequence shown here is derived from an EMBL/GenBank/DDBJ whole genome shotgun (WGS) entry which is preliminary data.</text>
</comment>
<protein>
    <submittedName>
        <fullName evidence="1">Uncharacterized protein</fullName>
    </submittedName>
</protein>
<reference evidence="1 2" key="1">
    <citation type="submission" date="2019-06" db="EMBL/GenBank/DDBJ databases">
        <title>Metagenome assembled Genome of Spiribacter salinus SL48-SHIP from the microbial mat of Salt Lake 48 (Novosibirsk region, Russia).</title>
        <authorList>
            <person name="Shipova A."/>
            <person name="Rozanov A.S."/>
            <person name="Bryanskaya A.V."/>
            <person name="Peltek S.E."/>
        </authorList>
    </citation>
    <scope>NUCLEOTIDE SEQUENCE [LARGE SCALE GENOMIC DNA]</scope>
    <source>
        <strain evidence="1">SL48-SHIP-2</strain>
    </source>
</reference>
<dbReference type="AlphaFoldDB" id="A0A540VQ64"/>
<dbReference type="EMBL" id="VIFK01000117">
    <property type="protein sequence ID" value="TQE98907.1"/>
    <property type="molecule type" value="Genomic_DNA"/>
</dbReference>
<sequence>MSTSSEIRAAAATIVSNVLERPPDELLHIPAFVQENRRSFRTGQVRRVNNQLRTVDFEYSFSLVTAYDQGYDYAQDTIFEILAAVGEATQPRPVYVAGDIEQYEGRAAEREVIVTEITLGQTQRI</sequence>
<organism evidence="1 2">
    <name type="scientific">Spiribacter salinus</name>
    <dbReference type="NCBI Taxonomy" id="1335746"/>
    <lineage>
        <taxon>Bacteria</taxon>
        <taxon>Pseudomonadati</taxon>
        <taxon>Pseudomonadota</taxon>
        <taxon>Gammaproteobacteria</taxon>
        <taxon>Chromatiales</taxon>
        <taxon>Ectothiorhodospiraceae</taxon>
        <taxon>Spiribacter</taxon>
    </lineage>
</organism>
<name>A0A540VQ64_9GAMM</name>
<dbReference type="Proteomes" id="UP000315400">
    <property type="component" value="Unassembled WGS sequence"/>
</dbReference>
<gene>
    <name evidence="1" type="ORF">FKY71_11380</name>
</gene>
<evidence type="ECO:0000313" key="1">
    <source>
        <dbReference type="EMBL" id="TQE98907.1"/>
    </source>
</evidence>
<evidence type="ECO:0000313" key="2">
    <source>
        <dbReference type="Proteomes" id="UP000315400"/>
    </source>
</evidence>
<accession>A0A540VQ64</accession>